<dbReference type="Pfam" id="PF12732">
    <property type="entry name" value="YtxH"/>
    <property type="match status" value="1"/>
</dbReference>
<protein>
    <recommendedName>
        <fullName evidence="3">YtxH domain-containing protein</fullName>
    </recommendedName>
</protein>
<dbReference type="AlphaFoldDB" id="A0A1F4PZP0"/>
<evidence type="ECO:0000313" key="1">
    <source>
        <dbReference type="EMBL" id="OGB89134.1"/>
    </source>
</evidence>
<accession>A0A1F4PZP0</accession>
<reference evidence="1 2" key="1">
    <citation type="journal article" date="2016" name="Nat. Commun.">
        <title>Thousands of microbial genomes shed light on interconnected biogeochemical processes in an aquifer system.</title>
        <authorList>
            <person name="Anantharaman K."/>
            <person name="Brown C.T."/>
            <person name="Hug L.A."/>
            <person name="Sharon I."/>
            <person name="Castelle C.J."/>
            <person name="Probst A.J."/>
            <person name="Thomas B.C."/>
            <person name="Singh A."/>
            <person name="Wilkins M.J."/>
            <person name="Karaoz U."/>
            <person name="Brodie E.L."/>
            <person name="Williams K.H."/>
            <person name="Hubbard S.S."/>
            <person name="Banfield J.F."/>
        </authorList>
    </citation>
    <scope>NUCLEOTIDE SEQUENCE [LARGE SCALE GENOMIC DNA]</scope>
</reference>
<dbReference type="EMBL" id="METM01000029">
    <property type="protein sequence ID" value="OGB89134.1"/>
    <property type="molecule type" value="Genomic_DNA"/>
</dbReference>
<proteinExistence type="predicted"/>
<comment type="caution">
    <text evidence="1">The sequence shown here is derived from an EMBL/GenBank/DDBJ whole genome shotgun (WGS) entry which is preliminary data.</text>
</comment>
<dbReference type="Proteomes" id="UP000178724">
    <property type="component" value="Unassembled WGS sequence"/>
</dbReference>
<evidence type="ECO:0000313" key="2">
    <source>
        <dbReference type="Proteomes" id="UP000178724"/>
    </source>
</evidence>
<dbReference type="InterPro" id="IPR024623">
    <property type="entry name" value="YtxH"/>
</dbReference>
<name>A0A1F4PZP0_UNCSA</name>
<sequence length="60" mass="6504">MGKIKSFLKVLTFGGLLGFIGGLLFAPSKGGETREKLKDALDKGKAKFDELKQEFGKKEG</sequence>
<evidence type="ECO:0008006" key="3">
    <source>
        <dbReference type="Google" id="ProtNLM"/>
    </source>
</evidence>
<organism evidence="1 2">
    <name type="scientific">candidate division WOR-1 bacterium RIFCSPHIGHO2_01_FULL_53_15</name>
    <dbReference type="NCBI Taxonomy" id="1802564"/>
    <lineage>
        <taxon>Bacteria</taxon>
        <taxon>Bacillati</taxon>
        <taxon>Saganbacteria</taxon>
    </lineage>
</organism>
<gene>
    <name evidence="1" type="ORF">A2625_02295</name>
</gene>